<evidence type="ECO:0000256" key="9">
    <source>
        <dbReference type="ARBA" id="ARBA00023002"/>
    </source>
</evidence>
<dbReference type="NCBIfam" id="TIGR00737">
    <property type="entry name" value="nifR3_yhdG"/>
    <property type="match status" value="1"/>
</dbReference>
<protein>
    <recommendedName>
        <fullName evidence="12">tRNA-dihydrouridine synthase</fullName>
        <ecNumber evidence="12">1.3.1.-</ecNumber>
    </recommendedName>
</protein>
<evidence type="ECO:0000256" key="4">
    <source>
        <dbReference type="ARBA" id="ARBA00022630"/>
    </source>
</evidence>
<evidence type="ECO:0000256" key="12">
    <source>
        <dbReference type="PIRNR" id="PIRNR006621"/>
    </source>
</evidence>
<feature type="binding site" evidence="14">
    <location>
        <position position="172"/>
    </location>
    <ligand>
        <name>FMN</name>
        <dbReference type="ChEBI" id="CHEBI:58210"/>
    </ligand>
</feature>
<evidence type="ECO:0000256" key="5">
    <source>
        <dbReference type="ARBA" id="ARBA00022643"/>
    </source>
</evidence>
<comment type="function">
    <text evidence="2 12">Catalyzes the synthesis of 5,6-dihydrouridine (D), a modified base found in the D-loop of most tRNAs, via the reduction of the C5-C6 double bond in target uridines.</text>
</comment>
<dbReference type="PIRSF" id="PIRSF006621">
    <property type="entry name" value="Dus"/>
    <property type="match status" value="1"/>
</dbReference>
<feature type="binding site" evidence="14">
    <location>
        <position position="142"/>
    </location>
    <ligand>
        <name>FMN</name>
        <dbReference type="ChEBI" id="CHEBI:58210"/>
    </ligand>
</feature>
<dbReference type="PANTHER" id="PTHR45846">
    <property type="entry name" value="TRNA-DIHYDROURIDINE(47) SYNTHASE [NAD(P)(+)]-LIKE"/>
    <property type="match status" value="1"/>
</dbReference>
<feature type="domain" description="DUS-like FMN-binding" evidence="15">
    <location>
        <begin position="15"/>
        <end position="321"/>
    </location>
</feature>
<dbReference type="Gene3D" id="1.10.1200.80">
    <property type="entry name" value="Putative flavin oxidoreducatase, domain 2"/>
    <property type="match status" value="1"/>
</dbReference>
<dbReference type="PANTHER" id="PTHR45846:SF1">
    <property type="entry name" value="TRNA-DIHYDROURIDINE(47) SYNTHASE [NAD(P)(+)]-LIKE"/>
    <property type="match status" value="1"/>
</dbReference>
<dbReference type="GO" id="GO:0050660">
    <property type="term" value="F:flavin adenine dinucleotide binding"/>
    <property type="evidence" value="ECO:0007669"/>
    <property type="project" value="InterPro"/>
</dbReference>
<comment type="similarity">
    <text evidence="12">Belongs to the dus family.</text>
</comment>
<accession>A0A7L9RT40</accession>
<keyword evidence="4 12" id="KW-0285">Flavoprotein</keyword>
<dbReference type="GO" id="GO:0000049">
    <property type="term" value="F:tRNA binding"/>
    <property type="evidence" value="ECO:0007669"/>
    <property type="project" value="UniProtKB-KW"/>
</dbReference>
<dbReference type="InterPro" id="IPR018517">
    <property type="entry name" value="tRNA_hU_synthase_CS"/>
</dbReference>
<dbReference type="CDD" id="cd02801">
    <property type="entry name" value="DUS_like_FMN"/>
    <property type="match status" value="1"/>
</dbReference>
<dbReference type="InterPro" id="IPR001269">
    <property type="entry name" value="DUS_fam"/>
</dbReference>
<feature type="active site" description="Proton donor" evidence="13">
    <location>
        <position position="102"/>
    </location>
</feature>
<keyword evidence="14" id="KW-0547">Nucleotide-binding</keyword>
<dbReference type="Gene3D" id="3.20.20.70">
    <property type="entry name" value="Aldolase class I"/>
    <property type="match status" value="1"/>
</dbReference>
<keyword evidence="3" id="KW-0820">tRNA-binding</keyword>
<keyword evidence="6 12" id="KW-0819">tRNA processing</keyword>
<reference evidence="16 17" key="1">
    <citation type="submission" date="2020-06" db="EMBL/GenBank/DDBJ databases">
        <title>The endosymbiont of the kinetoplastid Bodo saltans is a Paracaedibacter-like alpha-proteobacterium possessing a putative toxin-antitoxin system.</title>
        <authorList>
            <person name="Midha S."/>
            <person name="Rigden D.J."/>
            <person name="Siozios S."/>
            <person name="Hurst G.D.D."/>
            <person name="Jackson A.P."/>
        </authorList>
    </citation>
    <scope>NUCLEOTIDE SEQUENCE [LARGE SCALE GENOMIC DNA]</scope>
    <source>
        <strain evidence="16">Lake Konstanz</strain>
    </source>
</reference>
<evidence type="ECO:0000256" key="11">
    <source>
        <dbReference type="ARBA" id="ARBA00048802"/>
    </source>
</evidence>
<keyword evidence="5 12" id="KW-0288">FMN</keyword>
<comment type="catalytic activity">
    <reaction evidence="11">
        <text>a 5,6-dihydrouridine in tRNA + NAD(+) = a uridine in tRNA + NADH + H(+)</text>
        <dbReference type="Rhea" id="RHEA:54452"/>
        <dbReference type="Rhea" id="RHEA-COMP:13339"/>
        <dbReference type="Rhea" id="RHEA-COMP:13887"/>
        <dbReference type="ChEBI" id="CHEBI:15378"/>
        <dbReference type="ChEBI" id="CHEBI:57540"/>
        <dbReference type="ChEBI" id="CHEBI:57945"/>
        <dbReference type="ChEBI" id="CHEBI:65315"/>
        <dbReference type="ChEBI" id="CHEBI:74443"/>
    </reaction>
</comment>
<evidence type="ECO:0000256" key="3">
    <source>
        <dbReference type="ARBA" id="ARBA00022555"/>
    </source>
</evidence>
<keyword evidence="8" id="KW-0694">RNA-binding</keyword>
<dbReference type="KEGG" id="pbal:CPBP_00338"/>
<keyword evidence="17" id="KW-1185">Reference proteome</keyword>
<feature type="binding site" evidence="14">
    <location>
        <position position="72"/>
    </location>
    <ligand>
        <name>FMN</name>
        <dbReference type="ChEBI" id="CHEBI:58210"/>
    </ligand>
</feature>
<dbReference type="PROSITE" id="PS01136">
    <property type="entry name" value="UPF0034"/>
    <property type="match status" value="1"/>
</dbReference>
<evidence type="ECO:0000256" key="1">
    <source>
        <dbReference type="ARBA" id="ARBA00001917"/>
    </source>
</evidence>
<keyword evidence="7" id="KW-0521">NADP</keyword>
<name>A0A7L9RT40_9PROT</name>
<evidence type="ECO:0000256" key="8">
    <source>
        <dbReference type="ARBA" id="ARBA00022884"/>
    </source>
</evidence>
<evidence type="ECO:0000256" key="7">
    <source>
        <dbReference type="ARBA" id="ARBA00022857"/>
    </source>
</evidence>
<feature type="binding site" evidence="14">
    <location>
        <begin position="227"/>
        <end position="228"/>
    </location>
    <ligand>
        <name>FMN</name>
        <dbReference type="ChEBI" id="CHEBI:58210"/>
    </ligand>
</feature>
<evidence type="ECO:0000256" key="13">
    <source>
        <dbReference type="PIRSR" id="PIRSR006621-1"/>
    </source>
</evidence>
<dbReference type="SUPFAM" id="SSF51395">
    <property type="entry name" value="FMN-linked oxidoreductases"/>
    <property type="match status" value="1"/>
</dbReference>
<evidence type="ECO:0000256" key="14">
    <source>
        <dbReference type="PIRSR" id="PIRSR006621-2"/>
    </source>
</evidence>
<dbReference type="Proteomes" id="UP000594001">
    <property type="component" value="Chromosome"/>
</dbReference>
<evidence type="ECO:0000256" key="2">
    <source>
        <dbReference type="ARBA" id="ARBA00002790"/>
    </source>
</evidence>
<dbReference type="InterPro" id="IPR024036">
    <property type="entry name" value="tRNA-dHydroUridine_Synthase_C"/>
</dbReference>
<organism evidence="16 17">
    <name type="scientific">Candidatus Bodocaedibacter vickermanii</name>
    <dbReference type="NCBI Taxonomy" id="2741701"/>
    <lineage>
        <taxon>Bacteria</taxon>
        <taxon>Pseudomonadati</taxon>
        <taxon>Pseudomonadota</taxon>
        <taxon>Alphaproteobacteria</taxon>
        <taxon>Holosporales</taxon>
        <taxon>Candidatus Paracaedibacteraceae</taxon>
        <taxon>Candidatus Bodocaedibacter</taxon>
    </lineage>
</organism>
<gene>
    <name evidence="16" type="primary">dus</name>
    <name evidence="16" type="ORF">CPBP_00338</name>
</gene>
<keyword evidence="9 12" id="KW-0560">Oxidoreductase</keyword>
<dbReference type="RefSeq" id="WP_350332325.1">
    <property type="nucleotide sequence ID" value="NZ_CP054719.1"/>
</dbReference>
<dbReference type="InterPro" id="IPR013785">
    <property type="entry name" value="Aldolase_TIM"/>
</dbReference>
<comment type="catalytic activity">
    <reaction evidence="10">
        <text>a 5,6-dihydrouridine in tRNA + NADP(+) = a uridine in tRNA + NADPH + H(+)</text>
        <dbReference type="Rhea" id="RHEA:23624"/>
        <dbReference type="Rhea" id="RHEA-COMP:13339"/>
        <dbReference type="Rhea" id="RHEA-COMP:13887"/>
        <dbReference type="ChEBI" id="CHEBI:15378"/>
        <dbReference type="ChEBI" id="CHEBI:57783"/>
        <dbReference type="ChEBI" id="CHEBI:58349"/>
        <dbReference type="ChEBI" id="CHEBI:65315"/>
        <dbReference type="ChEBI" id="CHEBI:74443"/>
    </reaction>
</comment>
<evidence type="ECO:0000313" key="17">
    <source>
        <dbReference type="Proteomes" id="UP000594001"/>
    </source>
</evidence>
<evidence type="ECO:0000256" key="10">
    <source>
        <dbReference type="ARBA" id="ARBA00048205"/>
    </source>
</evidence>
<evidence type="ECO:0000313" key="16">
    <source>
        <dbReference type="EMBL" id="QOL19575.1"/>
    </source>
</evidence>
<dbReference type="EC" id="1.3.1.-" evidence="12"/>
<dbReference type="Pfam" id="PF01207">
    <property type="entry name" value="Dus"/>
    <property type="match status" value="1"/>
</dbReference>
<dbReference type="AlphaFoldDB" id="A0A7L9RT40"/>
<dbReference type="GO" id="GO:0017150">
    <property type="term" value="F:tRNA dihydrouridine synthase activity"/>
    <property type="evidence" value="ECO:0007669"/>
    <property type="project" value="InterPro"/>
</dbReference>
<dbReference type="EMBL" id="CP054719">
    <property type="protein sequence ID" value="QOL19575.1"/>
    <property type="molecule type" value="Genomic_DNA"/>
</dbReference>
<proteinExistence type="inferred from homology"/>
<evidence type="ECO:0000256" key="6">
    <source>
        <dbReference type="ARBA" id="ARBA00022694"/>
    </source>
</evidence>
<dbReference type="InterPro" id="IPR035587">
    <property type="entry name" value="DUS-like_FMN-bd"/>
</dbReference>
<comment type="cofactor">
    <cofactor evidence="1 12 14">
        <name>FMN</name>
        <dbReference type="ChEBI" id="CHEBI:58210"/>
    </cofactor>
</comment>
<sequence>MTLKIRDIELPSNVILAPMTGVTDLPFRTLVKRLGVGMVVSEMIASQSMIRQTRRSMQMCKGSPEEYPMAVQLAGCDPSVMAEAAKLNEDLGAQIIDINMGCPVKKIAEKSFAGSALMKDEIHAARIIEATVKAVKIPVTLKMRTGWDDTNRNAPRLAKIAEDLGIQMITVHGRTRMQMYTGKSDWAFIQSVKSQVRVPVIGNGDIVTEEDAKTLLDVAGVDGVMIGRGTYGRPWFPNQVQYFLKTGQKLKDPTLSEKYDIIKGHLNHMMEHLGEHTGMMMAKKHIGWYSKGLSDSASFRLSAMQSTQYSELTELLDSFFSKQIELSQQDLHTL</sequence>
<evidence type="ECO:0000259" key="15">
    <source>
        <dbReference type="Pfam" id="PF01207"/>
    </source>
</evidence>
<dbReference type="InterPro" id="IPR004652">
    <property type="entry name" value="DusB-like"/>
</dbReference>